<name>A0A269ZCZ6_9MICO</name>
<dbReference type="EMBL" id="NCWY01000011">
    <property type="protein sequence ID" value="PAK94806.1"/>
    <property type="molecule type" value="Genomic_DNA"/>
</dbReference>
<evidence type="ECO:0000313" key="1">
    <source>
        <dbReference type="EMBL" id="PAK94806.1"/>
    </source>
</evidence>
<proteinExistence type="predicted"/>
<gene>
    <name evidence="1" type="ORF">B8X04_12415</name>
</gene>
<dbReference type="Proteomes" id="UP000216867">
    <property type="component" value="Unassembled WGS sequence"/>
</dbReference>
<comment type="caution">
    <text evidence="1">The sequence shown here is derived from an EMBL/GenBank/DDBJ whole genome shotgun (WGS) entry which is preliminary data.</text>
</comment>
<feature type="non-terminal residue" evidence="1">
    <location>
        <position position="67"/>
    </location>
</feature>
<accession>A0A269ZCZ6</accession>
<evidence type="ECO:0000313" key="2">
    <source>
        <dbReference type="Proteomes" id="UP000216867"/>
    </source>
</evidence>
<reference evidence="1 2" key="1">
    <citation type="submission" date="2017-04" db="EMBL/GenBank/DDBJ databases">
        <title>Kefir bacterial isolates.</title>
        <authorList>
            <person name="Kim Y."/>
            <person name="Blasche S."/>
            <person name="Patil K.R."/>
        </authorList>
    </citation>
    <scope>NUCLEOTIDE SEQUENCE [LARGE SCALE GENOMIC DNA]</scope>
    <source>
        <strain evidence="1 2">OG2</strain>
    </source>
</reference>
<dbReference type="AlphaFoldDB" id="A0A269ZCZ6"/>
<sequence length="67" mass="7599">MATRQEAREVREAKLDELHKRLTSAVEQLVSGRDWARALAFAARFRSRRAGRTGVFEVRECLPVVSG</sequence>
<protein>
    <submittedName>
        <fullName evidence="1">Uncharacterized protein</fullName>
    </submittedName>
</protein>
<organism evidence="1 2">
    <name type="scientific">Brevibacterium casei</name>
    <dbReference type="NCBI Taxonomy" id="33889"/>
    <lineage>
        <taxon>Bacteria</taxon>
        <taxon>Bacillati</taxon>
        <taxon>Actinomycetota</taxon>
        <taxon>Actinomycetes</taxon>
        <taxon>Micrococcales</taxon>
        <taxon>Brevibacteriaceae</taxon>
        <taxon>Brevibacterium</taxon>
    </lineage>
</organism>